<proteinExistence type="predicted"/>
<dbReference type="EMBL" id="CP068393">
    <property type="protein sequence ID" value="QUC66202.1"/>
    <property type="molecule type" value="Genomic_DNA"/>
</dbReference>
<dbReference type="Proteomes" id="UP000682782">
    <property type="component" value="Chromosome"/>
</dbReference>
<accession>A0AC61MVA9</accession>
<sequence>MAYNVYSLPDVKSVLYHPDVGTANLHLCGIGKITIAAAGDLSSHTSTADGYVVVNRLKTTNGTITIEVPQNSMGDDFLRRWARWARNTNSPNRIALGTLTITDSVSGYRTICTGVSLQKAPDRTYDRTATNVSYTLLATTITEQ</sequence>
<evidence type="ECO:0000313" key="1">
    <source>
        <dbReference type="EMBL" id="QUC66202.1"/>
    </source>
</evidence>
<reference evidence="1" key="1">
    <citation type="submission" date="2021-01" db="EMBL/GenBank/DDBJ databases">
        <title>Complete genome sequence of Clostridiales bacterium R-7.</title>
        <authorList>
            <person name="Mahoney-Kurpe S.C."/>
            <person name="Palevich N."/>
            <person name="Koike S."/>
            <person name="Moon C.D."/>
            <person name="Attwood G.T."/>
        </authorList>
    </citation>
    <scope>NUCLEOTIDE SEQUENCE</scope>
    <source>
        <strain evidence="1">R-7</strain>
    </source>
</reference>
<name>A0AC61MVA9_9FIRM</name>
<organism evidence="1 2">
    <name type="scientific">Aristaeella hokkaidonensis</name>
    <dbReference type="NCBI Taxonomy" id="3046382"/>
    <lineage>
        <taxon>Bacteria</taxon>
        <taxon>Bacillati</taxon>
        <taxon>Bacillota</taxon>
        <taxon>Clostridia</taxon>
        <taxon>Eubacteriales</taxon>
        <taxon>Aristaeellaceae</taxon>
        <taxon>Aristaeella</taxon>
    </lineage>
</organism>
<evidence type="ECO:0000313" key="2">
    <source>
        <dbReference type="Proteomes" id="UP000682782"/>
    </source>
</evidence>
<gene>
    <name evidence="1" type="ORF">JYE49_10010</name>
</gene>
<protein>
    <submittedName>
        <fullName evidence="1">DUF3277 family protein</fullName>
    </submittedName>
</protein>
<keyword evidence="2" id="KW-1185">Reference proteome</keyword>